<evidence type="ECO:0000313" key="1">
    <source>
        <dbReference type="EMBL" id="CAA7396136.1"/>
    </source>
</evidence>
<dbReference type="Proteomes" id="UP000663760">
    <property type="component" value="Chromosome 5"/>
</dbReference>
<name>A0A7I8KFS7_SPIIN</name>
<accession>A0A7I8KFS7</accession>
<keyword evidence="2" id="KW-1185">Reference proteome</keyword>
<gene>
    <name evidence="1" type="ORF">SI8410_05006799</name>
</gene>
<proteinExistence type="predicted"/>
<reference evidence="1" key="1">
    <citation type="submission" date="2020-02" db="EMBL/GenBank/DDBJ databases">
        <authorList>
            <person name="Scholz U."/>
            <person name="Mascher M."/>
            <person name="Fiebig A."/>
        </authorList>
    </citation>
    <scope>NUCLEOTIDE SEQUENCE</scope>
</reference>
<dbReference type="AlphaFoldDB" id="A0A7I8KFS7"/>
<organism evidence="1 2">
    <name type="scientific">Spirodela intermedia</name>
    <name type="common">Intermediate duckweed</name>
    <dbReference type="NCBI Taxonomy" id="51605"/>
    <lineage>
        <taxon>Eukaryota</taxon>
        <taxon>Viridiplantae</taxon>
        <taxon>Streptophyta</taxon>
        <taxon>Embryophyta</taxon>
        <taxon>Tracheophyta</taxon>
        <taxon>Spermatophyta</taxon>
        <taxon>Magnoliopsida</taxon>
        <taxon>Liliopsida</taxon>
        <taxon>Araceae</taxon>
        <taxon>Lemnoideae</taxon>
        <taxon>Spirodela</taxon>
    </lineage>
</organism>
<evidence type="ECO:0000313" key="2">
    <source>
        <dbReference type="Proteomes" id="UP000663760"/>
    </source>
</evidence>
<sequence>MERRFCSPPALPQRHCFNNGSHSPLMSESGLCYSLSLSPPFSLSLKTEPGE</sequence>
<protein>
    <submittedName>
        <fullName evidence="1">Uncharacterized protein</fullName>
    </submittedName>
</protein>
<dbReference type="EMBL" id="LR746268">
    <property type="protein sequence ID" value="CAA7396136.1"/>
    <property type="molecule type" value="Genomic_DNA"/>
</dbReference>